<proteinExistence type="predicted"/>
<dbReference type="Proteomes" id="UP000183208">
    <property type="component" value="Unassembled WGS sequence"/>
</dbReference>
<accession>A0A1H5AKU2</accession>
<protein>
    <submittedName>
        <fullName evidence="2">Uncharacterized protein</fullName>
    </submittedName>
</protein>
<evidence type="ECO:0000313" key="3">
    <source>
        <dbReference type="Proteomes" id="UP000183208"/>
    </source>
</evidence>
<feature type="compositionally biased region" description="Basic and acidic residues" evidence="1">
    <location>
        <begin position="16"/>
        <end position="27"/>
    </location>
</feature>
<evidence type="ECO:0000256" key="1">
    <source>
        <dbReference type="SAM" id="MobiDB-lite"/>
    </source>
</evidence>
<dbReference type="EMBL" id="FNTI01000001">
    <property type="protein sequence ID" value="SED42518.1"/>
    <property type="molecule type" value="Genomic_DNA"/>
</dbReference>
<dbReference type="AlphaFoldDB" id="A0A1H5AKU2"/>
<feature type="region of interest" description="Disordered" evidence="1">
    <location>
        <begin position="1"/>
        <end position="29"/>
    </location>
</feature>
<gene>
    <name evidence="2" type="ORF">SAMN05444171_4072</name>
</gene>
<sequence>MRPMAPKHHPTPLSGGDRKALKKELSKSRTMTTILAERAAEKRQEGEALIREADNLACQSWNEKMWSDGGPIDPSPTIDQAINGGFPWLEIKCSRCLTPRDVDLAVLPHVPTTCVHDLAGRLVCQKCRKAGRRPTATLLQLAPHRRHQAND</sequence>
<evidence type="ECO:0000313" key="2">
    <source>
        <dbReference type="EMBL" id="SED42518.1"/>
    </source>
</evidence>
<organism evidence="2 3">
    <name type="scientific">Bradyrhizobium lablabi</name>
    <dbReference type="NCBI Taxonomy" id="722472"/>
    <lineage>
        <taxon>Bacteria</taxon>
        <taxon>Pseudomonadati</taxon>
        <taxon>Pseudomonadota</taxon>
        <taxon>Alphaproteobacteria</taxon>
        <taxon>Hyphomicrobiales</taxon>
        <taxon>Nitrobacteraceae</taxon>
        <taxon>Bradyrhizobium</taxon>
    </lineage>
</organism>
<name>A0A1H5AKU2_9BRAD</name>
<reference evidence="2 3" key="1">
    <citation type="submission" date="2016-10" db="EMBL/GenBank/DDBJ databases">
        <authorList>
            <person name="de Groot N.N."/>
        </authorList>
    </citation>
    <scope>NUCLEOTIDE SEQUENCE [LARGE SCALE GENOMIC DNA]</scope>
    <source>
        <strain evidence="2 3">GAS522</strain>
    </source>
</reference>
<feature type="compositionally biased region" description="Basic residues" evidence="1">
    <location>
        <begin position="1"/>
        <end position="10"/>
    </location>
</feature>